<comment type="cofactor">
    <cofactor evidence="8">
        <name>dipyrromethane</name>
        <dbReference type="ChEBI" id="CHEBI:60342"/>
    </cofactor>
    <text evidence="8">Binds 1 dipyrromethane group covalently.</text>
</comment>
<proteinExistence type="inferred from homology"/>
<dbReference type="RefSeq" id="WP_238721269.1">
    <property type="nucleotide sequence ID" value="NZ_JAHQCW010000009.1"/>
</dbReference>
<dbReference type="PANTHER" id="PTHR11557:SF0">
    <property type="entry name" value="PORPHOBILINOGEN DEAMINASE"/>
    <property type="match status" value="1"/>
</dbReference>
<dbReference type="FunFam" id="3.40.190.10:FF:000004">
    <property type="entry name" value="Porphobilinogen deaminase"/>
    <property type="match status" value="1"/>
</dbReference>
<dbReference type="Proteomes" id="UP000712157">
    <property type="component" value="Unassembled WGS sequence"/>
</dbReference>
<gene>
    <name evidence="8 11" type="primary">hemC</name>
    <name evidence="11" type="ORF">KTH89_07655</name>
</gene>
<evidence type="ECO:0000256" key="3">
    <source>
        <dbReference type="ARBA" id="ARBA00005638"/>
    </source>
</evidence>
<dbReference type="EC" id="2.5.1.61" evidence="8"/>
<organism evidence="11 12">
    <name type="scientific">Diplocloster agilis</name>
    <dbReference type="NCBI Taxonomy" id="2850323"/>
    <lineage>
        <taxon>Bacteria</taxon>
        <taxon>Bacillati</taxon>
        <taxon>Bacillota</taxon>
        <taxon>Clostridia</taxon>
        <taxon>Lachnospirales</taxon>
        <taxon>Lachnospiraceae</taxon>
        <taxon>Diplocloster</taxon>
    </lineage>
</organism>
<dbReference type="PRINTS" id="PR00151">
    <property type="entry name" value="PORPHBDMNASE"/>
</dbReference>
<dbReference type="InterPro" id="IPR022417">
    <property type="entry name" value="Porphobilin_deaminase_N"/>
</dbReference>
<dbReference type="HAMAP" id="MF_00260">
    <property type="entry name" value="Porphobil_deam"/>
    <property type="match status" value="1"/>
</dbReference>
<dbReference type="EMBL" id="JAHQCW010000009">
    <property type="protein sequence ID" value="MBU9736407.1"/>
    <property type="molecule type" value="Genomic_DNA"/>
</dbReference>
<dbReference type="GO" id="GO:0006782">
    <property type="term" value="P:protoporphyrinogen IX biosynthetic process"/>
    <property type="evidence" value="ECO:0007669"/>
    <property type="project" value="UniProtKB-UniRule"/>
</dbReference>
<comment type="miscellaneous">
    <text evidence="8">The porphobilinogen subunits are added to the dipyrromethane group.</text>
</comment>
<dbReference type="FunFam" id="3.40.190.10:FF:000005">
    <property type="entry name" value="Porphobilinogen deaminase"/>
    <property type="match status" value="1"/>
</dbReference>
<evidence type="ECO:0000313" key="12">
    <source>
        <dbReference type="Proteomes" id="UP000712157"/>
    </source>
</evidence>
<dbReference type="Pfam" id="PF01379">
    <property type="entry name" value="Porphobil_deam"/>
    <property type="match status" value="1"/>
</dbReference>
<reference evidence="11" key="1">
    <citation type="submission" date="2021-06" db="EMBL/GenBank/DDBJ databases">
        <title>Description of novel taxa of the family Lachnospiraceae.</title>
        <authorList>
            <person name="Chaplin A.V."/>
            <person name="Sokolova S.R."/>
            <person name="Pikina A.P."/>
            <person name="Korzhanova M."/>
            <person name="Belova V."/>
            <person name="Korostin D."/>
            <person name="Efimov B.A."/>
        </authorList>
    </citation>
    <scope>NUCLEOTIDE SEQUENCE</scope>
    <source>
        <strain evidence="11">ASD5720</strain>
    </source>
</reference>
<comment type="subunit">
    <text evidence="4 8">Monomer.</text>
</comment>
<evidence type="ECO:0000259" key="9">
    <source>
        <dbReference type="Pfam" id="PF01379"/>
    </source>
</evidence>
<dbReference type="Pfam" id="PF03900">
    <property type="entry name" value="Porphobil_deamC"/>
    <property type="match status" value="1"/>
</dbReference>
<dbReference type="PANTHER" id="PTHR11557">
    <property type="entry name" value="PORPHOBILINOGEN DEAMINASE"/>
    <property type="match status" value="1"/>
</dbReference>
<feature type="domain" description="Porphobilinogen deaminase C-terminal" evidence="10">
    <location>
        <begin position="222"/>
        <end position="291"/>
    </location>
</feature>
<dbReference type="SUPFAM" id="SSF53850">
    <property type="entry name" value="Periplasmic binding protein-like II"/>
    <property type="match status" value="1"/>
</dbReference>
<comment type="pathway">
    <text evidence="2">Porphyrin-containing compound metabolism; protoporphyrin-IX biosynthesis; coproporphyrinogen-III from 5-aminolevulinate: step 2/4.</text>
</comment>
<dbReference type="GO" id="GO:0005737">
    <property type="term" value="C:cytoplasm"/>
    <property type="evidence" value="ECO:0007669"/>
    <property type="project" value="UniProtKB-UniRule"/>
</dbReference>
<comment type="function">
    <text evidence="1 8">Tetrapolymerization of the monopyrrole PBG into the hydroxymethylbilane pre-uroporphyrinogen in several discrete steps.</text>
</comment>
<dbReference type="Gene3D" id="3.30.160.40">
    <property type="entry name" value="Porphobilinogen deaminase, C-terminal domain"/>
    <property type="match status" value="1"/>
</dbReference>
<comment type="similarity">
    <text evidence="3 8">Belongs to the HMBS family.</text>
</comment>
<dbReference type="InterPro" id="IPR022418">
    <property type="entry name" value="Porphobilinogen_deaminase_C"/>
</dbReference>
<dbReference type="PROSITE" id="PS00533">
    <property type="entry name" value="PORPHOBILINOGEN_DEAM"/>
    <property type="match status" value="1"/>
</dbReference>
<dbReference type="InterPro" id="IPR000860">
    <property type="entry name" value="HemC"/>
</dbReference>
<evidence type="ECO:0000259" key="10">
    <source>
        <dbReference type="Pfam" id="PF03900"/>
    </source>
</evidence>
<feature type="modified residue" description="S-(dipyrrolylmethanemethyl)cysteine" evidence="8">
    <location>
        <position position="238"/>
    </location>
</feature>
<evidence type="ECO:0000256" key="4">
    <source>
        <dbReference type="ARBA" id="ARBA00011245"/>
    </source>
</evidence>
<keyword evidence="12" id="KW-1185">Reference proteome</keyword>
<keyword evidence="6 8" id="KW-0627">Porphyrin biosynthesis</keyword>
<comment type="catalytic activity">
    <reaction evidence="7 8">
        <text>4 porphobilinogen + H2O = hydroxymethylbilane + 4 NH4(+)</text>
        <dbReference type="Rhea" id="RHEA:13185"/>
        <dbReference type="ChEBI" id="CHEBI:15377"/>
        <dbReference type="ChEBI" id="CHEBI:28938"/>
        <dbReference type="ChEBI" id="CHEBI:57845"/>
        <dbReference type="ChEBI" id="CHEBI:58126"/>
        <dbReference type="EC" id="2.5.1.61"/>
    </reaction>
</comment>
<evidence type="ECO:0000256" key="5">
    <source>
        <dbReference type="ARBA" id="ARBA00022679"/>
    </source>
</evidence>
<evidence type="ECO:0000256" key="7">
    <source>
        <dbReference type="ARBA" id="ARBA00048169"/>
    </source>
</evidence>
<keyword evidence="5 8" id="KW-0808">Transferase</keyword>
<dbReference type="SUPFAM" id="SSF54782">
    <property type="entry name" value="Porphobilinogen deaminase (hydroxymethylbilane synthase), C-terminal domain"/>
    <property type="match status" value="1"/>
</dbReference>
<dbReference type="NCBIfam" id="TIGR00212">
    <property type="entry name" value="hemC"/>
    <property type="match status" value="1"/>
</dbReference>
<name>A0A949JZ54_9FIRM</name>
<evidence type="ECO:0000256" key="2">
    <source>
        <dbReference type="ARBA" id="ARBA00004735"/>
    </source>
</evidence>
<feature type="domain" description="Porphobilinogen deaminase N-terminal" evidence="9">
    <location>
        <begin position="5"/>
        <end position="206"/>
    </location>
</feature>
<dbReference type="InterPro" id="IPR022419">
    <property type="entry name" value="Porphobilin_deaminase_cofac_BS"/>
</dbReference>
<evidence type="ECO:0000256" key="6">
    <source>
        <dbReference type="ARBA" id="ARBA00023244"/>
    </source>
</evidence>
<accession>A0A949JZ54</accession>
<dbReference type="InterPro" id="IPR036803">
    <property type="entry name" value="Porphobilinogen_deaminase_C_sf"/>
</dbReference>
<comment type="caution">
    <text evidence="11">The sequence shown here is derived from an EMBL/GenBank/DDBJ whole genome shotgun (WGS) entry which is preliminary data.</text>
</comment>
<evidence type="ECO:0000256" key="1">
    <source>
        <dbReference type="ARBA" id="ARBA00002869"/>
    </source>
</evidence>
<evidence type="ECO:0000313" key="11">
    <source>
        <dbReference type="EMBL" id="MBU9736407.1"/>
    </source>
</evidence>
<dbReference type="CDD" id="cd13647">
    <property type="entry name" value="PBP2_PBGD_2"/>
    <property type="match status" value="1"/>
</dbReference>
<evidence type="ECO:0000256" key="8">
    <source>
        <dbReference type="HAMAP-Rule" id="MF_00260"/>
    </source>
</evidence>
<dbReference type="PIRSF" id="PIRSF001438">
    <property type="entry name" value="4pyrrol_synth_OHMeBilane_synth"/>
    <property type="match status" value="1"/>
</dbReference>
<sequence length="296" mass="32701">MKRKIRVGSRDSKLAVMQTELVMEAIRRADPEIELELITLKTTGDMILDKTLDKIGGKGLFVKELDQALMDGRIDLAVHSLKDMPMEINEELPIVACAKRGDPRDVLVLPKGAKPGSYYLVKVGSSSPRRQLQLQILYPIIHLESVRGNIMTRLKKLDDGEYSALVLAAAGLQRVGLQERIYKYFSTDEIIPAAGQGILAVQARKDLDVAFLEQVNDPTTALAATAERSFVRTLDGGCSSPIAAHAVIQDSELRLKGLYYREETQEYRIGETSGPAERAEKLGEELALRLKEELGG</sequence>
<dbReference type="Gene3D" id="3.40.190.10">
    <property type="entry name" value="Periplasmic binding protein-like II"/>
    <property type="match status" value="2"/>
</dbReference>
<protein>
    <recommendedName>
        <fullName evidence="8">Porphobilinogen deaminase</fullName>
        <shortName evidence="8">PBG</shortName>
        <ecNumber evidence="8">2.5.1.61</ecNumber>
    </recommendedName>
    <alternativeName>
        <fullName evidence="8">Hydroxymethylbilane synthase</fullName>
        <shortName evidence="8">HMBS</shortName>
    </alternativeName>
    <alternativeName>
        <fullName evidence="8">Pre-uroporphyrinogen synthase</fullName>
    </alternativeName>
</protein>
<dbReference type="AlphaFoldDB" id="A0A949JZ54"/>
<dbReference type="GO" id="GO:0004418">
    <property type="term" value="F:hydroxymethylbilane synthase activity"/>
    <property type="evidence" value="ECO:0007669"/>
    <property type="project" value="UniProtKB-UniRule"/>
</dbReference>